<evidence type="ECO:0000313" key="2">
    <source>
        <dbReference type="EMBL" id="KAK9943996.1"/>
    </source>
</evidence>
<name>A0AAW1Y432_RUBAR</name>
<proteinExistence type="predicted"/>
<protein>
    <submittedName>
        <fullName evidence="2">Uncharacterized protein</fullName>
    </submittedName>
</protein>
<keyword evidence="3" id="KW-1185">Reference proteome</keyword>
<evidence type="ECO:0000256" key="1">
    <source>
        <dbReference type="SAM" id="MobiDB-lite"/>
    </source>
</evidence>
<reference evidence="2 3" key="1">
    <citation type="journal article" date="2023" name="G3 (Bethesda)">
        <title>A chromosome-length genome assembly and annotation of blackberry (Rubus argutus, cv. 'Hillquist').</title>
        <authorList>
            <person name="Bruna T."/>
            <person name="Aryal R."/>
            <person name="Dudchenko O."/>
            <person name="Sargent D.J."/>
            <person name="Mead D."/>
            <person name="Buti M."/>
            <person name="Cavallini A."/>
            <person name="Hytonen T."/>
            <person name="Andres J."/>
            <person name="Pham M."/>
            <person name="Weisz D."/>
            <person name="Mascagni F."/>
            <person name="Usai G."/>
            <person name="Natali L."/>
            <person name="Bassil N."/>
            <person name="Fernandez G.E."/>
            <person name="Lomsadze A."/>
            <person name="Armour M."/>
            <person name="Olukolu B."/>
            <person name="Poorten T."/>
            <person name="Britton C."/>
            <person name="Davik J."/>
            <person name="Ashrafi H."/>
            <person name="Aiden E.L."/>
            <person name="Borodovsky M."/>
            <person name="Worthington M."/>
        </authorList>
    </citation>
    <scope>NUCLEOTIDE SEQUENCE [LARGE SCALE GENOMIC DNA]</scope>
    <source>
        <strain evidence="2">PI 553951</strain>
    </source>
</reference>
<gene>
    <name evidence="2" type="ORF">M0R45_009582</name>
</gene>
<dbReference type="InterPro" id="IPR036249">
    <property type="entry name" value="Thioredoxin-like_sf"/>
</dbReference>
<dbReference type="SUPFAM" id="SSF52833">
    <property type="entry name" value="Thioredoxin-like"/>
    <property type="match status" value="1"/>
</dbReference>
<evidence type="ECO:0000313" key="3">
    <source>
        <dbReference type="Proteomes" id="UP001457282"/>
    </source>
</evidence>
<dbReference type="EMBL" id="JBEDUW010000002">
    <property type="protein sequence ID" value="KAK9943996.1"/>
    <property type="molecule type" value="Genomic_DNA"/>
</dbReference>
<organism evidence="2 3">
    <name type="scientific">Rubus argutus</name>
    <name type="common">Southern blackberry</name>
    <dbReference type="NCBI Taxonomy" id="59490"/>
    <lineage>
        <taxon>Eukaryota</taxon>
        <taxon>Viridiplantae</taxon>
        <taxon>Streptophyta</taxon>
        <taxon>Embryophyta</taxon>
        <taxon>Tracheophyta</taxon>
        <taxon>Spermatophyta</taxon>
        <taxon>Magnoliopsida</taxon>
        <taxon>eudicotyledons</taxon>
        <taxon>Gunneridae</taxon>
        <taxon>Pentapetalae</taxon>
        <taxon>rosids</taxon>
        <taxon>fabids</taxon>
        <taxon>Rosales</taxon>
        <taxon>Rosaceae</taxon>
        <taxon>Rosoideae</taxon>
        <taxon>Rosoideae incertae sedis</taxon>
        <taxon>Rubus</taxon>
    </lineage>
</organism>
<dbReference type="Gene3D" id="3.40.30.10">
    <property type="entry name" value="Glutaredoxin"/>
    <property type="match status" value="1"/>
</dbReference>
<dbReference type="AlphaFoldDB" id="A0AAW1Y432"/>
<comment type="caution">
    <text evidence="2">The sequence shown here is derived from an EMBL/GenBank/DDBJ whole genome shotgun (WGS) entry which is preliminary data.</text>
</comment>
<dbReference type="Proteomes" id="UP001457282">
    <property type="component" value="Unassembled WGS sequence"/>
</dbReference>
<sequence length="183" mass="20432">MSTAVSKVLACLLEKEVPYQLIPVNMSKGEHKMPEYLKIPVYNLIMVYAPPYQKHYHQSVFTSKPPLEAAIPEHSIALGTHSAQPWLQSEPPTPIQFGSSLSVPPLKPQLISTNFSHGSILSLYRRRFSALRHQSQLHHGFSAIIDSSSHAQLSSSRRRRPALPPPFSTTDVPEAHFGAHLRV</sequence>
<accession>A0AAW1Y432</accession>
<feature type="region of interest" description="Disordered" evidence="1">
    <location>
        <begin position="150"/>
        <end position="171"/>
    </location>
</feature>